<evidence type="ECO:0000313" key="16">
    <source>
        <dbReference type="Proteomes" id="UP000177865"/>
    </source>
</evidence>
<evidence type="ECO:0000313" key="15">
    <source>
        <dbReference type="EMBL" id="OHA52407.1"/>
    </source>
</evidence>
<evidence type="ECO:0000259" key="13">
    <source>
        <dbReference type="Pfam" id="PF01676"/>
    </source>
</evidence>
<evidence type="ECO:0000256" key="4">
    <source>
        <dbReference type="ARBA" id="ARBA00008819"/>
    </source>
</evidence>
<comment type="similarity">
    <text evidence="4 9">Belongs to the BPG-independent phosphoglycerate mutase family.</text>
</comment>
<dbReference type="InterPro" id="IPR006124">
    <property type="entry name" value="Metalloenzyme"/>
</dbReference>
<feature type="binding site" evidence="9">
    <location>
        <position position="121"/>
    </location>
    <ligand>
        <name>substrate</name>
    </ligand>
</feature>
<evidence type="ECO:0000256" key="12">
    <source>
        <dbReference type="PIRSR" id="PIRSR001492-3"/>
    </source>
</evidence>
<dbReference type="GO" id="GO:0030145">
    <property type="term" value="F:manganese ion binding"/>
    <property type="evidence" value="ECO:0007669"/>
    <property type="project" value="UniProtKB-UniRule"/>
</dbReference>
<keyword evidence="5 9" id="KW-0479">Metal-binding</keyword>
<dbReference type="SUPFAM" id="SSF53649">
    <property type="entry name" value="Alkaline phosphatase-like"/>
    <property type="match status" value="1"/>
</dbReference>
<feature type="domain" description="Metalloenzyme" evidence="13">
    <location>
        <begin position="3"/>
        <end position="505"/>
    </location>
</feature>
<sequence length="516" mass="56024">MPRFVLLILDGFGIAPLSVANPRSQASTPTFDRLEREAFTVSLQASGIAVGLPWGEPGNSEAGHLTIGAGRLLYHHLPRIVMAIQDGSFFTNQALKGAFAHVRRTGGRLHAMGLVSSGSVHSYPDHLYALFEMARRENISMELHVFTDGRDADPHEARKFLPQIEERMRALGVGHIRSFIGRHLAMDRDGNWDRTARAYRLLVEGRGERTPSVDEGLESAYAAGLSDEFLPATLIAQQDENPPVVQSGDALIFFNFREDSARQLAEAFGASAFGFFPRRELDDFAFVTLTSYERGLKAEVAFPAEKIGETLGATLAKAGMSQLRIAETEKYAHVTYFLNGGIEEPFPGEERRIVHSRSDATADAEPAMRAQEITTAVCEAITRHTHDAVIANFANADMVGHTGNLAACARALETLDKAVADILQAAAAEGVPVFLVSDHGNIEEKRDRVSGRPLTEHSLNPVPFFVIGAKGAKTDTDQPPLDQRGSEGLLIDVAPTILAVLGIKKPASMTGQNLLK</sequence>
<dbReference type="HAMAP" id="MF_01038">
    <property type="entry name" value="GpmI"/>
    <property type="match status" value="1"/>
</dbReference>
<dbReference type="SUPFAM" id="SSF64158">
    <property type="entry name" value="2,3-Bisphosphoglycerate-independent phosphoglycerate mutase, substrate-binding domain"/>
    <property type="match status" value="1"/>
</dbReference>
<evidence type="ECO:0000256" key="8">
    <source>
        <dbReference type="ARBA" id="ARBA00023235"/>
    </source>
</evidence>
<gene>
    <name evidence="9" type="primary">gpmI</name>
    <name evidence="15" type="ORF">A2991_03250</name>
</gene>
<dbReference type="AlphaFoldDB" id="A0A1G2PVR0"/>
<feature type="binding site" evidence="9 12">
    <location>
        <position position="397"/>
    </location>
    <ligand>
        <name>Mn(2+)</name>
        <dbReference type="ChEBI" id="CHEBI:29035"/>
        <label>1</label>
    </ligand>
</feature>
<proteinExistence type="inferred from homology"/>
<feature type="binding site" evidence="9">
    <location>
        <position position="182"/>
    </location>
    <ligand>
        <name>substrate</name>
    </ligand>
</feature>
<dbReference type="Pfam" id="PF06415">
    <property type="entry name" value="iPGM_N"/>
    <property type="match status" value="1"/>
</dbReference>
<keyword evidence="6 9" id="KW-0324">Glycolysis</keyword>
<dbReference type="NCBIfam" id="TIGR01307">
    <property type="entry name" value="pgm_bpd_ind"/>
    <property type="match status" value="1"/>
</dbReference>
<feature type="binding site" evidence="9">
    <location>
        <begin position="150"/>
        <end position="151"/>
    </location>
    <ligand>
        <name>substrate</name>
    </ligand>
</feature>
<evidence type="ECO:0000256" key="9">
    <source>
        <dbReference type="HAMAP-Rule" id="MF_01038"/>
    </source>
</evidence>
<dbReference type="Proteomes" id="UP000177865">
    <property type="component" value="Unassembled WGS sequence"/>
</dbReference>
<evidence type="ECO:0000256" key="5">
    <source>
        <dbReference type="ARBA" id="ARBA00022723"/>
    </source>
</evidence>
<dbReference type="EC" id="5.4.2.12" evidence="9 10"/>
<evidence type="ECO:0000256" key="11">
    <source>
        <dbReference type="PIRSR" id="PIRSR001492-1"/>
    </source>
</evidence>
<accession>A0A1G2PVR0</accession>
<keyword evidence="7 9" id="KW-0464">Manganese</keyword>
<feature type="binding site" evidence="9 12">
    <location>
        <position position="401"/>
    </location>
    <ligand>
        <name>Mn(2+)</name>
        <dbReference type="ChEBI" id="CHEBI:29035"/>
        <label>1</label>
    </ligand>
</feature>
<comment type="pathway">
    <text evidence="3 9">Carbohydrate degradation; glycolysis; pyruvate from D-glyceraldehyde 3-phosphate: step 3/5.</text>
</comment>
<feature type="binding site" evidence="9 12">
    <location>
        <position position="60"/>
    </location>
    <ligand>
        <name>Mn(2+)</name>
        <dbReference type="ChEBI" id="CHEBI:29035"/>
        <label>2</label>
    </ligand>
</feature>
<feature type="binding site" evidence="9 12">
    <location>
        <position position="439"/>
    </location>
    <ligand>
        <name>Mn(2+)</name>
        <dbReference type="ChEBI" id="CHEBI:29035"/>
        <label>2</label>
    </ligand>
</feature>
<dbReference type="GO" id="GO:0006096">
    <property type="term" value="P:glycolytic process"/>
    <property type="evidence" value="ECO:0007669"/>
    <property type="project" value="UniProtKB-UniRule"/>
</dbReference>
<feature type="domain" description="BPG-independent PGAM N-terminal" evidence="14">
    <location>
        <begin position="81"/>
        <end position="293"/>
    </location>
</feature>
<dbReference type="InterPro" id="IPR011258">
    <property type="entry name" value="BPG-indep_PGM_N"/>
</dbReference>
<feature type="binding site" evidence="9 12">
    <location>
        <position position="457"/>
    </location>
    <ligand>
        <name>Mn(2+)</name>
        <dbReference type="ChEBI" id="CHEBI:29035"/>
        <label>1</label>
    </ligand>
</feature>
<feature type="binding site" evidence="9 12">
    <location>
        <position position="10"/>
    </location>
    <ligand>
        <name>Mn(2+)</name>
        <dbReference type="ChEBI" id="CHEBI:29035"/>
        <label>2</label>
    </ligand>
</feature>
<comment type="caution">
    <text evidence="9">Lacks conserved residue(s) required for the propagation of feature annotation.</text>
</comment>
<dbReference type="EMBL" id="MHSZ01000032">
    <property type="protein sequence ID" value="OHA52407.1"/>
    <property type="molecule type" value="Genomic_DNA"/>
</dbReference>
<dbReference type="Gene3D" id="3.40.1450.10">
    <property type="entry name" value="BPG-independent phosphoglycerate mutase, domain B"/>
    <property type="match status" value="1"/>
</dbReference>
<dbReference type="CDD" id="cd16010">
    <property type="entry name" value="iPGM"/>
    <property type="match status" value="1"/>
</dbReference>
<dbReference type="InterPro" id="IPR017850">
    <property type="entry name" value="Alkaline_phosphatase_core_sf"/>
</dbReference>
<reference evidence="15 16" key="1">
    <citation type="journal article" date="2016" name="Nat. Commun.">
        <title>Thousands of microbial genomes shed light on interconnected biogeochemical processes in an aquifer system.</title>
        <authorList>
            <person name="Anantharaman K."/>
            <person name="Brown C.T."/>
            <person name="Hug L.A."/>
            <person name="Sharon I."/>
            <person name="Castelle C.J."/>
            <person name="Probst A.J."/>
            <person name="Thomas B.C."/>
            <person name="Singh A."/>
            <person name="Wilkins M.J."/>
            <person name="Karaoz U."/>
            <person name="Brodie E.L."/>
            <person name="Williams K.H."/>
            <person name="Hubbard S.S."/>
            <person name="Banfield J.F."/>
        </authorList>
    </citation>
    <scope>NUCLEOTIDE SEQUENCE [LARGE SCALE GENOMIC DNA]</scope>
</reference>
<dbReference type="FunFam" id="3.40.1450.10:FF:000002">
    <property type="entry name" value="2,3-bisphosphoglycerate-independent phosphoglycerate mutase"/>
    <property type="match status" value="1"/>
</dbReference>
<dbReference type="UniPathway" id="UPA00109">
    <property type="reaction ID" value="UER00186"/>
</dbReference>
<evidence type="ECO:0000256" key="6">
    <source>
        <dbReference type="ARBA" id="ARBA00023152"/>
    </source>
</evidence>
<dbReference type="GO" id="GO:0005829">
    <property type="term" value="C:cytosol"/>
    <property type="evidence" value="ECO:0007669"/>
    <property type="project" value="TreeGrafter"/>
</dbReference>
<dbReference type="PIRSF" id="PIRSF001492">
    <property type="entry name" value="IPGAM"/>
    <property type="match status" value="1"/>
</dbReference>
<organism evidence="15 16">
    <name type="scientific">Candidatus Terrybacteria bacterium RIFCSPLOWO2_01_FULL_58_14</name>
    <dbReference type="NCBI Taxonomy" id="1802369"/>
    <lineage>
        <taxon>Bacteria</taxon>
        <taxon>Candidatus Terryibacteriota</taxon>
    </lineage>
</organism>
<feature type="active site" description="Phosphoserine intermediate" evidence="9 11">
    <location>
        <position position="60"/>
    </location>
</feature>
<comment type="subunit">
    <text evidence="9">Monomer.</text>
</comment>
<dbReference type="InterPro" id="IPR005995">
    <property type="entry name" value="Pgm_bpd_ind"/>
</dbReference>
<dbReference type="Gene3D" id="3.40.720.10">
    <property type="entry name" value="Alkaline Phosphatase, subunit A"/>
    <property type="match status" value="1"/>
</dbReference>
<name>A0A1G2PVR0_9BACT</name>
<evidence type="ECO:0000256" key="1">
    <source>
        <dbReference type="ARBA" id="ARBA00000370"/>
    </source>
</evidence>
<comment type="catalytic activity">
    <reaction evidence="1 9">
        <text>(2R)-2-phosphoglycerate = (2R)-3-phosphoglycerate</text>
        <dbReference type="Rhea" id="RHEA:15901"/>
        <dbReference type="ChEBI" id="CHEBI:58272"/>
        <dbReference type="ChEBI" id="CHEBI:58289"/>
        <dbReference type="EC" id="5.4.2.12"/>
    </reaction>
</comment>
<evidence type="ECO:0000259" key="14">
    <source>
        <dbReference type="Pfam" id="PF06415"/>
    </source>
</evidence>
<comment type="function">
    <text evidence="2 9">Catalyzes the interconversion of 2-phosphoglycerate and 3-phosphoglycerate.</text>
</comment>
<evidence type="ECO:0000256" key="10">
    <source>
        <dbReference type="NCBIfam" id="TIGR01307"/>
    </source>
</evidence>
<comment type="caution">
    <text evidence="15">The sequence shown here is derived from an EMBL/GenBank/DDBJ whole genome shotgun (WGS) entry which is preliminary data.</text>
</comment>
<evidence type="ECO:0000256" key="3">
    <source>
        <dbReference type="ARBA" id="ARBA00004798"/>
    </source>
</evidence>
<dbReference type="Pfam" id="PF01676">
    <property type="entry name" value="Metalloenzyme"/>
    <property type="match status" value="1"/>
</dbReference>
<feature type="binding site" evidence="9">
    <location>
        <position position="188"/>
    </location>
    <ligand>
        <name>substrate</name>
    </ligand>
</feature>
<feature type="binding site" evidence="9">
    <location>
        <position position="330"/>
    </location>
    <ligand>
        <name>substrate</name>
    </ligand>
</feature>
<evidence type="ECO:0000256" key="2">
    <source>
        <dbReference type="ARBA" id="ARBA00002315"/>
    </source>
</evidence>
<dbReference type="GO" id="GO:0006007">
    <property type="term" value="P:glucose catabolic process"/>
    <property type="evidence" value="ECO:0007669"/>
    <property type="project" value="InterPro"/>
</dbReference>
<keyword evidence="8 9" id="KW-0413">Isomerase</keyword>
<dbReference type="PANTHER" id="PTHR31637:SF0">
    <property type="entry name" value="2,3-BISPHOSPHOGLYCERATE-INDEPENDENT PHOSPHOGLYCERATE MUTASE"/>
    <property type="match status" value="1"/>
</dbReference>
<evidence type="ECO:0000256" key="7">
    <source>
        <dbReference type="ARBA" id="ARBA00023211"/>
    </source>
</evidence>
<dbReference type="GO" id="GO:0004619">
    <property type="term" value="F:phosphoglycerate mutase activity"/>
    <property type="evidence" value="ECO:0007669"/>
    <property type="project" value="UniProtKB-UniRule"/>
</dbReference>
<feature type="binding site" evidence="9 12">
    <location>
        <position position="438"/>
    </location>
    <ligand>
        <name>Mn(2+)</name>
        <dbReference type="ChEBI" id="CHEBI:29035"/>
        <label>2</label>
    </ligand>
</feature>
<comment type="cofactor">
    <cofactor evidence="9">
        <name>Mn(2+)</name>
        <dbReference type="ChEBI" id="CHEBI:29035"/>
    </cofactor>
    <text evidence="9">Binds 2 manganese ions per subunit.</text>
</comment>
<dbReference type="PANTHER" id="PTHR31637">
    <property type="entry name" value="2,3-BISPHOSPHOGLYCERATE-INDEPENDENT PHOSPHOGLYCERATE MUTASE"/>
    <property type="match status" value="1"/>
</dbReference>
<dbReference type="InterPro" id="IPR036646">
    <property type="entry name" value="PGAM_B_sf"/>
</dbReference>
<protein>
    <recommendedName>
        <fullName evidence="9 10">2,3-bisphosphoglycerate-independent phosphoglycerate mutase</fullName>
        <shortName evidence="9">BPG-independent PGAM</shortName>
        <shortName evidence="9">Phosphoglyceromutase</shortName>
        <shortName evidence="9">iPGM</shortName>
        <ecNumber evidence="9 10">5.4.2.12</ecNumber>
    </recommendedName>
</protein>